<dbReference type="CDD" id="cd24076">
    <property type="entry name" value="ASKHA_ATPase_ROK_BsXylR-like"/>
    <property type="match status" value="1"/>
</dbReference>
<dbReference type="RefSeq" id="WP_168006523.1">
    <property type="nucleotide sequence ID" value="NZ_JAATHJ010000011.1"/>
</dbReference>
<name>A0A969PQX0_9BACI</name>
<dbReference type="SUPFAM" id="SSF53067">
    <property type="entry name" value="Actin-like ATPase domain"/>
    <property type="match status" value="1"/>
</dbReference>
<dbReference type="PANTHER" id="PTHR18964:SF149">
    <property type="entry name" value="BIFUNCTIONAL UDP-N-ACETYLGLUCOSAMINE 2-EPIMERASE_N-ACETYLMANNOSAMINE KINASE"/>
    <property type="match status" value="1"/>
</dbReference>
<sequence length="390" mass="42431">MAAYQQTVKLANKSIILNTIREQEPISRAALAQTLGLTKATVSSLVEELINEQYCYQTGLGKSSGGRRPLMLQFNEKAGYSLSCDIGVNYILTVLTDLRGSVIHEISRSFDTNDFTRTVMEIKVMLDECLVKAENAPFGLVGIGFGVPGLVDKNGTILTTPNLDWTQSNVKEIFEDQYGVPVVVTNEANAGAYGEKTFGSARHTSSFVYVSAGIGIGAGIVLDDRLVMGAGGLSGEIGHTTIKDEGRSCRCGSKGCWEMYASEMALLRSFPENGHDLENLLSKAETDAAVRNALEEIGYYLGVGLTNIIHTFNPEKIVIGNRLAKAERFIAEAMYASVKERTLPQLYNQTDISFSRSYYYAAPYGLTAFNIETFLQKQFLPPATAGSTPS</sequence>
<dbReference type="GO" id="GO:0042732">
    <property type="term" value="P:D-xylose metabolic process"/>
    <property type="evidence" value="ECO:0007669"/>
    <property type="project" value="UniProtKB-KW"/>
</dbReference>
<keyword evidence="3" id="KW-0859">Xylose metabolism</keyword>
<dbReference type="InterPro" id="IPR000600">
    <property type="entry name" value="ROK"/>
</dbReference>
<dbReference type="AlphaFoldDB" id="A0A969PQX0"/>
<proteinExistence type="inferred from homology"/>
<dbReference type="Pfam" id="PF00480">
    <property type="entry name" value="ROK"/>
    <property type="match status" value="1"/>
</dbReference>
<dbReference type="Gene3D" id="1.10.10.10">
    <property type="entry name" value="Winged helix-like DNA-binding domain superfamily/Winged helix DNA-binding domain"/>
    <property type="match status" value="1"/>
</dbReference>
<dbReference type="Gene3D" id="3.30.420.40">
    <property type="match status" value="2"/>
</dbReference>
<dbReference type="InterPro" id="IPR036390">
    <property type="entry name" value="WH_DNA-bd_sf"/>
</dbReference>
<accession>A0A969PQX0</accession>
<protein>
    <submittedName>
        <fullName evidence="4">ROK family transcriptional regulator</fullName>
    </submittedName>
</protein>
<evidence type="ECO:0000256" key="2">
    <source>
        <dbReference type="ARBA" id="ARBA00006479"/>
    </source>
</evidence>
<comment type="similarity">
    <text evidence="2">Belongs to the ROK (NagC/XylR) family.</text>
</comment>
<dbReference type="InterPro" id="IPR043129">
    <property type="entry name" value="ATPase_NBD"/>
</dbReference>
<dbReference type="EMBL" id="JAATHJ010000011">
    <property type="protein sequence ID" value="NJP37723.1"/>
    <property type="molecule type" value="Genomic_DNA"/>
</dbReference>
<gene>
    <name evidence="4" type="ORF">HCN83_09015</name>
</gene>
<comment type="function">
    <text evidence="1">Transcriptional repressor of xylose-utilizing enzymes.</text>
</comment>
<organism evidence="4 5">
    <name type="scientific">Alkalicoccus luteus</name>
    <dbReference type="NCBI Taxonomy" id="1237094"/>
    <lineage>
        <taxon>Bacteria</taxon>
        <taxon>Bacillati</taxon>
        <taxon>Bacillota</taxon>
        <taxon>Bacilli</taxon>
        <taxon>Bacillales</taxon>
        <taxon>Bacillaceae</taxon>
        <taxon>Alkalicoccus</taxon>
    </lineage>
</organism>
<evidence type="ECO:0000256" key="1">
    <source>
        <dbReference type="ARBA" id="ARBA00002486"/>
    </source>
</evidence>
<reference evidence="4 5" key="1">
    <citation type="submission" date="2020-03" db="EMBL/GenBank/DDBJ databases">
        <title>Assessment of the enzymatic potential of alkaline-tolerant lipase obtained from Bacillus luteus H11 (technogenic soil) for the bioremediation of saline soils contaminated with petroleum substances.</title>
        <authorList>
            <person name="Kalwasinska A."/>
        </authorList>
    </citation>
    <scope>NUCLEOTIDE SEQUENCE [LARGE SCALE GENOMIC DNA]</scope>
    <source>
        <strain evidence="4 5">H11</strain>
    </source>
</reference>
<dbReference type="Pfam" id="PF13412">
    <property type="entry name" value="HTH_24"/>
    <property type="match status" value="1"/>
</dbReference>
<evidence type="ECO:0000313" key="5">
    <source>
        <dbReference type="Proteomes" id="UP000752012"/>
    </source>
</evidence>
<keyword evidence="3" id="KW-0119">Carbohydrate metabolism</keyword>
<dbReference type="PANTHER" id="PTHR18964">
    <property type="entry name" value="ROK (REPRESSOR, ORF, KINASE) FAMILY"/>
    <property type="match status" value="1"/>
</dbReference>
<dbReference type="InterPro" id="IPR036388">
    <property type="entry name" value="WH-like_DNA-bd_sf"/>
</dbReference>
<dbReference type="SUPFAM" id="SSF46785">
    <property type="entry name" value="Winged helix' DNA-binding domain"/>
    <property type="match status" value="1"/>
</dbReference>
<comment type="caution">
    <text evidence="4">The sequence shown here is derived from an EMBL/GenBank/DDBJ whole genome shotgun (WGS) entry which is preliminary data.</text>
</comment>
<evidence type="ECO:0000256" key="3">
    <source>
        <dbReference type="ARBA" id="ARBA00022629"/>
    </source>
</evidence>
<dbReference type="Proteomes" id="UP000752012">
    <property type="component" value="Unassembled WGS sequence"/>
</dbReference>
<keyword evidence="5" id="KW-1185">Reference proteome</keyword>
<evidence type="ECO:0000313" key="4">
    <source>
        <dbReference type="EMBL" id="NJP37723.1"/>
    </source>
</evidence>